<accession>A0A0N4WDE9</accession>
<evidence type="ECO:0000313" key="2">
    <source>
        <dbReference type="EMBL" id="VDO35309.1"/>
    </source>
</evidence>
<dbReference type="WBParaSite" id="HPLM_0000859801-mRNA-1">
    <property type="protein sequence ID" value="HPLM_0000859801-mRNA-1"/>
    <property type="gene ID" value="HPLM_0000859801"/>
</dbReference>
<sequence length="157" mass="16548">MRGGAMGMMGQGYGRPAPYGMGPMGAGYGRGPMPYRGPVGYAPDPNISFFNAPQPAPPPPPNNQTDSNNENKSNAAEVPGFGSNSSIHELFGKMVWKKMEAIKDEAVIDRLQNRIMNMIHEALAQQSEASNGGGGSNQNAAVNGGKSNQSSGNFRSF</sequence>
<reference evidence="4" key="1">
    <citation type="submission" date="2017-02" db="UniProtKB">
        <authorList>
            <consortium name="WormBaseParasite"/>
        </authorList>
    </citation>
    <scope>IDENTIFICATION</scope>
</reference>
<dbReference type="EMBL" id="UZAF01016892">
    <property type="protein sequence ID" value="VDO35309.1"/>
    <property type="molecule type" value="Genomic_DNA"/>
</dbReference>
<evidence type="ECO:0000256" key="1">
    <source>
        <dbReference type="SAM" id="MobiDB-lite"/>
    </source>
</evidence>
<feature type="compositionally biased region" description="Polar residues" evidence="1">
    <location>
        <begin position="146"/>
        <end position="157"/>
    </location>
</feature>
<dbReference type="OrthoDB" id="5871279at2759"/>
<reference evidence="2 3" key="2">
    <citation type="submission" date="2018-11" db="EMBL/GenBank/DDBJ databases">
        <authorList>
            <consortium name="Pathogen Informatics"/>
        </authorList>
    </citation>
    <scope>NUCLEOTIDE SEQUENCE [LARGE SCALE GENOMIC DNA]</scope>
    <source>
        <strain evidence="2 3">MHpl1</strain>
    </source>
</reference>
<feature type="region of interest" description="Disordered" evidence="1">
    <location>
        <begin position="126"/>
        <end position="157"/>
    </location>
</feature>
<dbReference type="OMA" id="GYGRGPM"/>
<feature type="compositionally biased region" description="Polar residues" evidence="1">
    <location>
        <begin position="65"/>
        <end position="74"/>
    </location>
</feature>
<evidence type="ECO:0000313" key="4">
    <source>
        <dbReference type="WBParaSite" id="HPLM_0000859801-mRNA-1"/>
    </source>
</evidence>
<name>A0A0N4WDE9_HAEPC</name>
<dbReference type="Proteomes" id="UP000268014">
    <property type="component" value="Unassembled WGS sequence"/>
</dbReference>
<dbReference type="AlphaFoldDB" id="A0A0N4WDE9"/>
<protein>
    <submittedName>
        <fullName evidence="2 4">Uncharacterized protein</fullName>
    </submittedName>
</protein>
<evidence type="ECO:0000313" key="3">
    <source>
        <dbReference type="Proteomes" id="UP000268014"/>
    </source>
</evidence>
<organism evidence="4">
    <name type="scientific">Haemonchus placei</name>
    <name type="common">Barber's pole worm</name>
    <dbReference type="NCBI Taxonomy" id="6290"/>
    <lineage>
        <taxon>Eukaryota</taxon>
        <taxon>Metazoa</taxon>
        <taxon>Ecdysozoa</taxon>
        <taxon>Nematoda</taxon>
        <taxon>Chromadorea</taxon>
        <taxon>Rhabditida</taxon>
        <taxon>Rhabditina</taxon>
        <taxon>Rhabditomorpha</taxon>
        <taxon>Strongyloidea</taxon>
        <taxon>Trichostrongylidae</taxon>
        <taxon>Haemonchus</taxon>
    </lineage>
</organism>
<proteinExistence type="predicted"/>
<keyword evidence="3" id="KW-1185">Reference proteome</keyword>
<feature type="region of interest" description="Disordered" evidence="1">
    <location>
        <begin position="39"/>
        <end position="84"/>
    </location>
</feature>
<gene>
    <name evidence="2" type="ORF">HPLM_LOCUS8590</name>
</gene>